<organism evidence="4 5">
    <name type="scientific">Corynebacterium uropygiale</name>
    <dbReference type="NCBI Taxonomy" id="1775911"/>
    <lineage>
        <taxon>Bacteria</taxon>
        <taxon>Bacillati</taxon>
        <taxon>Actinomycetota</taxon>
        <taxon>Actinomycetes</taxon>
        <taxon>Mycobacteriales</taxon>
        <taxon>Corynebacteriaceae</taxon>
        <taxon>Corynebacterium</taxon>
    </lineage>
</organism>
<dbReference type="GO" id="GO:0005829">
    <property type="term" value="C:cytosol"/>
    <property type="evidence" value="ECO:0007669"/>
    <property type="project" value="TreeGrafter"/>
</dbReference>
<dbReference type="GO" id="GO:0061522">
    <property type="term" value="F:1,4-dihydroxy-2-naphthoyl-CoA thioesterase activity"/>
    <property type="evidence" value="ECO:0007669"/>
    <property type="project" value="TreeGrafter"/>
</dbReference>
<evidence type="ECO:0000259" key="3">
    <source>
        <dbReference type="Pfam" id="PF03061"/>
    </source>
</evidence>
<keyword evidence="5" id="KW-1185">Reference proteome</keyword>
<dbReference type="PANTHER" id="PTHR43240:SF5">
    <property type="entry name" value="1,4-DIHYDROXY-2-NAPHTHOYL-COA THIOESTERASE 1"/>
    <property type="match status" value="1"/>
</dbReference>
<sequence>MTIQGLCATIGRGTATPEQVAEFNRLCSGFSAELGLRFTSLSAEYVEAEMKVTSRHLQPDGVVHGGVYCAIAETVGSVAGLLAAPGRVVVGINNSTDFIAPMKTGVLTARCEPIQLGGRTQLFLITMLHEGRAVARTNLRTMVLRPVA</sequence>
<protein>
    <submittedName>
        <fullName evidence="4">PaaI family thioesterase</fullName>
    </submittedName>
</protein>
<evidence type="ECO:0000256" key="2">
    <source>
        <dbReference type="ARBA" id="ARBA00022801"/>
    </source>
</evidence>
<dbReference type="AlphaFoldDB" id="A0A9X1QR68"/>
<dbReference type="InterPro" id="IPR006683">
    <property type="entry name" value="Thioestr_dom"/>
</dbReference>
<dbReference type="EMBL" id="JAKGSI010000002">
    <property type="protein sequence ID" value="MCF4006685.1"/>
    <property type="molecule type" value="Genomic_DNA"/>
</dbReference>
<dbReference type="PANTHER" id="PTHR43240">
    <property type="entry name" value="1,4-DIHYDROXY-2-NAPHTHOYL-COA THIOESTERASE 1"/>
    <property type="match status" value="1"/>
</dbReference>
<feature type="domain" description="Thioesterase" evidence="3">
    <location>
        <begin position="61"/>
        <end position="132"/>
    </location>
</feature>
<gene>
    <name evidence="4" type="ORF">L1O03_05760</name>
</gene>
<comment type="similarity">
    <text evidence="1">Belongs to the thioesterase PaaI family.</text>
</comment>
<evidence type="ECO:0000313" key="4">
    <source>
        <dbReference type="EMBL" id="MCF4006685.1"/>
    </source>
</evidence>
<dbReference type="InterPro" id="IPR003736">
    <property type="entry name" value="PAAI_dom"/>
</dbReference>
<dbReference type="Pfam" id="PF03061">
    <property type="entry name" value="4HBT"/>
    <property type="match status" value="1"/>
</dbReference>
<proteinExistence type="inferred from homology"/>
<dbReference type="SUPFAM" id="SSF54637">
    <property type="entry name" value="Thioesterase/thiol ester dehydrase-isomerase"/>
    <property type="match status" value="1"/>
</dbReference>
<dbReference type="RefSeq" id="WP_236118468.1">
    <property type="nucleotide sequence ID" value="NZ_JAKGSI010000002.1"/>
</dbReference>
<name>A0A9X1QR68_9CORY</name>
<comment type="caution">
    <text evidence="4">The sequence shown here is derived from an EMBL/GenBank/DDBJ whole genome shotgun (WGS) entry which is preliminary data.</text>
</comment>
<evidence type="ECO:0000313" key="5">
    <source>
        <dbReference type="Proteomes" id="UP001139336"/>
    </source>
</evidence>
<dbReference type="InterPro" id="IPR029069">
    <property type="entry name" value="HotDog_dom_sf"/>
</dbReference>
<evidence type="ECO:0000256" key="1">
    <source>
        <dbReference type="ARBA" id="ARBA00008324"/>
    </source>
</evidence>
<accession>A0A9X1QR68</accession>
<reference evidence="4" key="1">
    <citation type="submission" date="2022-01" db="EMBL/GenBank/DDBJ databases">
        <title>Corynebacterium sp. nov isolated from isolated from the feces of the greater white-fronted geese (Anser albifrons) at Poyang Lake, PR China.</title>
        <authorList>
            <person name="Liu Q."/>
        </authorList>
    </citation>
    <scope>NUCLEOTIDE SEQUENCE</scope>
    <source>
        <strain evidence="4">JCM 32435</strain>
    </source>
</reference>
<dbReference type="CDD" id="cd03443">
    <property type="entry name" value="PaaI_thioesterase"/>
    <property type="match status" value="1"/>
</dbReference>
<dbReference type="Proteomes" id="UP001139336">
    <property type="component" value="Unassembled WGS sequence"/>
</dbReference>
<dbReference type="Gene3D" id="3.10.129.10">
    <property type="entry name" value="Hotdog Thioesterase"/>
    <property type="match status" value="1"/>
</dbReference>
<keyword evidence="2" id="KW-0378">Hydrolase</keyword>
<dbReference type="NCBIfam" id="TIGR00369">
    <property type="entry name" value="unchar_dom_1"/>
    <property type="match status" value="1"/>
</dbReference>